<gene>
    <name evidence="3" type="ORF">Rhopal_007695-T1</name>
</gene>
<feature type="compositionally biased region" description="Low complexity" evidence="2">
    <location>
        <begin position="7"/>
        <end position="20"/>
    </location>
</feature>
<dbReference type="Proteomes" id="UP001342314">
    <property type="component" value="Unassembled WGS sequence"/>
</dbReference>
<organism evidence="3 4">
    <name type="scientific">Rhodotorula paludigena</name>
    <dbReference type="NCBI Taxonomy" id="86838"/>
    <lineage>
        <taxon>Eukaryota</taxon>
        <taxon>Fungi</taxon>
        <taxon>Dikarya</taxon>
        <taxon>Basidiomycota</taxon>
        <taxon>Pucciniomycotina</taxon>
        <taxon>Microbotryomycetes</taxon>
        <taxon>Sporidiobolales</taxon>
        <taxon>Sporidiobolaceae</taxon>
        <taxon>Rhodotorula</taxon>
    </lineage>
</organism>
<evidence type="ECO:0000256" key="1">
    <source>
        <dbReference type="SAM" id="Coils"/>
    </source>
</evidence>
<dbReference type="EMBL" id="BQKY01000018">
    <property type="protein sequence ID" value="GJN94612.1"/>
    <property type="molecule type" value="Genomic_DNA"/>
</dbReference>
<feature type="compositionally biased region" description="Low complexity" evidence="2">
    <location>
        <begin position="96"/>
        <end position="117"/>
    </location>
</feature>
<accession>A0AAV5H054</accession>
<protein>
    <submittedName>
        <fullName evidence="3">Uncharacterized protein</fullName>
    </submittedName>
</protein>
<feature type="region of interest" description="Disordered" evidence="2">
    <location>
        <begin position="1"/>
        <end position="23"/>
    </location>
</feature>
<keyword evidence="4" id="KW-1185">Reference proteome</keyword>
<feature type="compositionally biased region" description="Low complexity" evidence="2">
    <location>
        <begin position="155"/>
        <end position="169"/>
    </location>
</feature>
<feature type="compositionally biased region" description="Low complexity" evidence="2">
    <location>
        <begin position="179"/>
        <end position="218"/>
    </location>
</feature>
<feature type="compositionally biased region" description="Polar residues" evidence="2">
    <location>
        <begin position="71"/>
        <end position="95"/>
    </location>
</feature>
<evidence type="ECO:0000313" key="3">
    <source>
        <dbReference type="EMBL" id="GJN94612.1"/>
    </source>
</evidence>
<sequence>MMAREPSSGVSASSSSSSRSEMLAVLRDAHHALQAENMQLRAQVQRLAQQLERAGISLNNEVVYTGPIVGPSSQPYSLMSATSSPLPPSLMQQRLHSQQQQHQHQQHQQQQQQQQQHPPHPSHPSDEPPSTQQHEPVGPPSASSAPRTTDEMQLAAAGPAQTAQPGEPAHPLARESESSDASAPQPQAAPAPARASAAASEEAGPALRRSRLRQQLSSIIKGKGKEKEGGG</sequence>
<feature type="coiled-coil region" evidence="1">
    <location>
        <begin position="23"/>
        <end position="57"/>
    </location>
</feature>
<comment type="caution">
    <text evidence="3">The sequence shown here is derived from an EMBL/GenBank/DDBJ whole genome shotgun (WGS) entry which is preliminary data.</text>
</comment>
<reference evidence="3 4" key="1">
    <citation type="submission" date="2021-12" db="EMBL/GenBank/DDBJ databases">
        <title>High titer production of polyol ester of fatty acids by Rhodotorula paludigena BS15 towards product separation-free biomass refinery.</title>
        <authorList>
            <person name="Mano J."/>
            <person name="Ono H."/>
            <person name="Tanaka T."/>
            <person name="Naito K."/>
            <person name="Sushida H."/>
            <person name="Ike M."/>
            <person name="Tokuyasu K."/>
            <person name="Kitaoka M."/>
        </authorList>
    </citation>
    <scope>NUCLEOTIDE SEQUENCE [LARGE SCALE GENOMIC DNA]</scope>
    <source>
        <strain evidence="3 4">BS15</strain>
    </source>
</reference>
<proteinExistence type="predicted"/>
<dbReference type="AlphaFoldDB" id="A0AAV5H054"/>
<name>A0AAV5H054_9BASI</name>
<evidence type="ECO:0000313" key="4">
    <source>
        <dbReference type="Proteomes" id="UP001342314"/>
    </source>
</evidence>
<keyword evidence="1" id="KW-0175">Coiled coil</keyword>
<feature type="region of interest" description="Disordered" evidence="2">
    <location>
        <begin position="64"/>
        <end position="231"/>
    </location>
</feature>
<evidence type="ECO:0000256" key="2">
    <source>
        <dbReference type="SAM" id="MobiDB-lite"/>
    </source>
</evidence>